<dbReference type="InterPro" id="IPR013780">
    <property type="entry name" value="Glyco_hydro_b"/>
</dbReference>
<organism evidence="2 3">
    <name type="scientific">Tetradesmus obliquus</name>
    <name type="common">Green alga</name>
    <name type="synonym">Acutodesmus obliquus</name>
    <dbReference type="NCBI Taxonomy" id="3088"/>
    <lineage>
        <taxon>Eukaryota</taxon>
        <taxon>Viridiplantae</taxon>
        <taxon>Chlorophyta</taxon>
        <taxon>core chlorophytes</taxon>
        <taxon>Chlorophyceae</taxon>
        <taxon>CS clade</taxon>
        <taxon>Sphaeropleales</taxon>
        <taxon>Scenedesmaceae</taxon>
        <taxon>Tetradesmus</taxon>
    </lineage>
</organism>
<evidence type="ECO:0000256" key="1">
    <source>
        <dbReference type="SAM" id="MobiDB-lite"/>
    </source>
</evidence>
<dbReference type="SUPFAM" id="SSF51445">
    <property type="entry name" value="(Trans)glycosidases"/>
    <property type="match status" value="1"/>
</dbReference>
<evidence type="ECO:0008006" key="4">
    <source>
        <dbReference type="Google" id="ProtNLM"/>
    </source>
</evidence>
<gene>
    <name evidence="2" type="ORF">OEZ85_003615</name>
</gene>
<protein>
    <recommendedName>
        <fullName evidence="4">Glycoside hydrolase family 5 domain-containing protein</fullName>
    </recommendedName>
</protein>
<feature type="region of interest" description="Disordered" evidence="1">
    <location>
        <begin position="172"/>
        <end position="250"/>
    </location>
</feature>
<dbReference type="EMBL" id="CP126217">
    <property type="protein sequence ID" value="WIA18946.1"/>
    <property type="molecule type" value="Genomic_DNA"/>
</dbReference>
<reference evidence="2 3" key="1">
    <citation type="submission" date="2023-05" db="EMBL/GenBank/DDBJ databases">
        <title>A 100% complete, gapless, phased diploid assembly of the Scenedesmus obliquus UTEX 3031 genome.</title>
        <authorList>
            <person name="Biondi T.C."/>
            <person name="Hanschen E.R."/>
            <person name="Kwon T."/>
            <person name="Eng W."/>
            <person name="Kruse C.P.S."/>
            <person name="Koehler S.I."/>
            <person name="Kunde Y."/>
            <person name="Gleasner C.D."/>
            <person name="You Mak K.T."/>
            <person name="Polle J."/>
            <person name="Hovde B.T."/>
            <person name="Starkenburg S.R."/>
        </authorList>
    </citation>
    <scope>NUCLEOTIDE SEQUENCE [LARGE SCALE GENOMIC DNA]</scope>
    <source>
        <strain evidence="2 3">DOE0152z</strain>
    </source>
</reference>
<feature type="compositionally biased region" description="Pro residues" evidence="1">
    <location>
        <begin position="228"/>
        <end position="247"/>
    </location>
</feature>
<dbReference type="PANTHER" id="PTHR36183:SF2">
    <property type="entry name" value="BETA-GLUCURONIDASE C-TERMINAL DOMAIN-CONTAINING PROTEIN"/>
    <property type="match status" value="1"/>
</dbReference>
<dbReference type="InterPro" id="IPR052974">
    <property type="entry name" value="GH79_Enzymes"/>
</dbReference>
<accession>A0ABY8UFQ5</accession>
<name>A0ABY8UFQ5_TETOB</name>
<proteinExistence type="predicted"/>
<evidence type="ECO:0000313" key="2">
    <source>
        <dbReference type="EMBL" id="WIA18946.1"/>
    </source>
</evidence>
<feature type="compositionally biased region" description="Pro residues" evidence="1">
    <location>
        <begin position="190"/>
        <end position="201"/>
    </location>
</feature>
<dbReference type="Proteomes" id="UP001244341">
    <property type="component" value="Chromosome 10b"/>
</dbReference>
<dbReference type="PANTHER" id="PTHR36183">
    <property type="entry name" value="BETA-GLUCURONIDASE"/>
    <property type="match status" value="1"/>
</dbReference>
<evidence type="ECO:0000313" key="3">
    <source>
        <dbReference type="Proteomes" id="UP001244341"/>
    </source>
</evidence>
<dbReference type="InterPro" id="IPR017853">
    <property type="entry name" value="GH"/>
</dbReference>
<dbReference type="Gene3D" id="2.60.40.1180">
    <property type="entry name" value="Golgi alpha-mannosidase II"/>
    <property type="match status" value="1"/>
</dbReference>
<dbReference type="Gene3D" id="3.20.20.80">
    <property type="entry name" value="Glycosidases"/>
    <property type="match status" value="1"/>
</dbReference>
<sequence>MARQCSFASHQSAAAAALMRSKKGCCVGNLEGIADSDSRNYCLQYVNSNESETKWNAAVLWSKYRPGHYQCANITAYCIVADMQGEQYGSSCTVAADGAPCKNLNGAVGSCWQGMCGDPERVAVNMLLAADGLRPEALPWGQQTQQFREQGPSMGALDYDQLTFQQATAADDYSYSDDDPPRGSSSGGPQQPPLPQQPPPRTQITDPSDPYGLNIQLPPAPKITDPFTPRPPSPPPPFPPPPPPPPVEQRASLTVDIQPDSFTGGVPASFLGISREWTQAVWWDKNLPAFGNIFDVLGPAPVIRIGGASQEALLQPPNSTYINSLITLHCALGVRFIIGLPLFQNAPMLSLAVKKTFDDAFKDYPFAILSYELGNEPNYWPGTKQGGFQPLRGAQKCVPVQYNDPAYELVGTMDAPTDKAGGAPGYAIYKDYKEPYVPYKPSQYCYTPESVLFVSGTESYQSYFARAARIITGCGGLQSEMQALWGFPYWGPPGFNRQVISGPSWGDFSSFPTEQLATFLKNSDQCYLSEVTMHYYGPNRNTTFKALFDNLLARPIPDQPEGPTNKALISVVKSYIDAARVANVALRVSESNSVPDGGQSNFSNTLGAALWTVSTAMEFARAGASGINFHWGNGGVPPDPGRAPAYIGVQTLFENDDWNKPQPAVRIPWYGYVMFSRALGNNGPGMFLNYTTNVKAASSDAICREQIYYYPLLVPHAGMVSLVVANVNPNVTCEFTATLPGVLTSAAVLQRLEGPKGLDSVPGVTLAGQTYEQTRDGRMRGQFTPELVQPHQESIRQTGWTFDVRPGSGVLVQIPLAAGTTNQLGMAPTTPSFVAAAGDG</sequence>
<keyword evidence="3" id="KW-1185">Reference proteome</keyword>